<keyword evidence="13" id="KW-1185">Reference proteome</keyword>
<dbReference type="InterPro" id="IPR011701">
    <property type="entry name" value="MFS"/>
</dbReference>
<evidence type="ECO:0000256" key="8">
    <source>
        <dbReference type="ARBA" id="ARBA00023136"/>
    </source>
</evidence>
<feature type="transmembrane region" description="Helical" evidence="10">
    <location>
        <begin position="172"/>
        <end position="192"/>
    </location>
</feature>
<evidence type="ECO:0000256" key="5">
    <source>
        <dbReference type="ARBA" id="ARBA00022597"/>
    </source>
</evidence>
<proteinExistence type="inferred from homology"/>
<comment type="similarity">
    <text evidence="2">Belongs to the major facilitator superfamily. Set transporter family.</text>
</comment>
<keyword evidence="5" id="KW-0762">Sugar transport</keyword>
<evidence type="ECO:0000256" key="10">
    <source>
        <dbReference type="SAM" id="Phobius"/>
    </source>
</evidence>
<feature type="transmembrane region" description="Helical" evidence="10">
    <location>
        <begin position="243"/>
        <end position="268"/>
    </location>
</feature>
<feature type="transmembrane region" description="Helical" evidence="10">
    <location>
        <begin position="334"/>
        <end position="356"/>
    </location>
</feature>
<evidence type="ECO:0000256" key="2">
    <source>
        <dbReference type="ARBA" id="ARBA00006523"/>
    </source>
</evidence>
<gene>
    <name evidence="12" type="ORF">C0Z20_04905</name>
</gene>
<keyword evidence="3" id="KW-0813">Transport</keyword>
<feature type="transmembrane region" description="Helical" evidence="10">
    <location>
        <begin position="398"/>
        <end position="418"/>
    </location>
</feature>
<dbReference type="SUPFAM" id="SSF103473">
    <property type="entry name" value="MFS general substrate transporter"/>
    <property type="match status" value="1"/>
</dbReference>
<evidence type="ECO:0000313" key="12">
    <source>
        <dbReference type="EMBL" id="PMS38129.1"/>
    </source>
</evidence>
<keyword evidence="4" id="KW-1003">Cell membrane</keyword>
<dbReference type="Pfam" id="PF07690">
    <property type="entry name" value="MFS_1"/>
    <property type="match status" value="1"/>
</dbReference>
<feature type="transmembrane region" description="Helical" evidence="10">
    <location>
        <begin position="12"/>
        <end position="36"/>
    </location>
</feature>
<evidence type="ECO:0000259" key="11">
    <source>
        <dbReference type="PROSITE" id="PS50850"/>
    </source>
</evidence>
<evidence type="ECO:0000313" key="13">
    <source>
        <dbReference type="Proteomes" id="UP000235777"/>
    </source>
</evidence>
<sequence>MHSQLSRLARIPHFPSLAIATLMLGVAMSFTAPYLSLFGVEEASMSPVRLGIFMTLISASGVLASTAAGRWSDRRGRHRAPLILSLVAAALGFLSFCFLRDYRLLTASGVLLLGTGAASLSQVFSFGRAALPVADNAERDFASAALRTLLSVAWVFGPAVGALILAQAGFNGLFGFAAASFAVSAALVSLIVEAPAGRHGEAAAKAPDADVVPASQTTSTSNEHRHASRRVALPTSDEVSLGLLWRALFALTLIGLAASATMIVLPLYVVHALKGTRFTVSATLGLGAFLEIPMMLWLGARSLKLNKQGWLTTSAAVQAAYFVAVAAVREPAAVIPLQALSAYVVSVTSCLGMTYVQDLMPRQPGAATALFFNAWRVGSILSGVLSGTIIGAFGYRSVFLMCFGIALVAFLLLAIDALPAMRSRATSLLLRLFRLAARLRVGSRRSN</sequence>
<evidence type="ECO:0000256" key="7">
    <source>
        <dbReference type="ARBA" id="ARBA00022989"/>
    </source>
</evidence>
<dbReference type="AlphaFoldDB" id="A0A2N7X8P5"/>
<feature type="transmembrane region" description="Helical" evidence="10">
    <location>
        <begin position="310"/>
        <end position="328"/>
    </location>
</feature>
<dbReference type="PANTHER" id="PTHR23535">
    <property type="entry name" value="SUGAR EFFLUX TRANSPORTER A-RELATED"/>
    <property type="match status" value="1"/>
</dbReference>
<feature type="transmembrane region" description="Helical" evidence="10">
    <location>
        <begin position="280"/>
        <end position="298"/>
    </location>
</feature>
<evidence type="ECO:0000256" key="4">
    <source>
        <dbReference type="ARBA" id="ARBA00022475"/>
    </source>
</evidence>
<dbReference type="InterPro" id="IPR020846">
    <property type="entry name" value="MFS_dom"/>
</dbReference>
<feature type="transmembrane region" description="Helical" evidence="10">
    <location>
        <begin position="105"/>
        <end position="124"/>
    </location>
</feature>
<feature type="transmembrane region" description="Helical" evidence="10">
    <location>
        <begin position="80"/>
        <end position="99"/>
    </location>
</feature>
<evidence type="ECO:0000256" key="3">
    <source>
        <dbReference type="ARBA" id="ARBA00022448"/>
    </source>
</evidence>
<evidence type="ECO:0000256" key="6">
    <source>
        <dbReference type="ARBA" id="ARBA00022692"/>
    </source>
</evidence>
<comment type="caution">
    <text evidence="12">The sequence shown here is derived from an EMBL/GenBank/DDBJ whole genome shotgun (WGS) entry which is preliminary data.</text>
</comment>
<dbReference type="Proteomes" id="UP000235777">
    <property type="component" value="Unassembled WGS sequence"/>
</dbReference>
<dbReference type="OrthoDB" id="7337792at2"/>
<keyword evidence="7 10" id="KW-1133">Transmembrane helix</keyword>
<feature type="transmembrane region" description="Helical" evidence="10">
    <location>
        <begin position="368"/>
        <end position="392"/>
    </location>
</feature>
<dbReference type="Gene3D" id="1.20.1250.20">
    <property type="entry name" value="MFS general substrate transporter like domains"/>
    <property type="match status" value="2"/>
</dbReference>
<keyword evidence="8 10" id="KW-0472">Membrane</keyword>
<feature type="region of interest" description="Disordered" evidence="9">
    <location>
        <begin position="207"/>
        <end position="229"/>
    </location>
</feature>
<dbReference type="PANTHER" id="PTHR23535:SF2">
    <property type="entry name" value="SUGAR EFFLUX TRANSPORTER A-RELATED"/>
    <property type="match status" value="1"/>
</dbReference>
<comment type="subcellular location">
    <subcellularLocation>
        <location evidence="1">Cell membrane</location>
        <topology evidence="1">Multi-pass membrane protein</topology>
    </subcellularLocation>
</comment>
<dbReference type="CDD" id="cd17471">
    <property type="entry name" value="MFS_Set"/>
    <property type="match status" value="1"/>
</dbReference>
<feature type="transmembrane region" description="Helical" evidence="10">
    <location>
        <begin position="48"/>
        <end position="68"/>
    </location>
</feature>
<evidence type="ECO:0000256" key="9">
    <source>
        <dbReference type="SAM" id="MobiDB-lite"/>
    </source>
</evidence>
<dbReference type="EMBL" id="PNYC01000002">
    <property type="protein sequence ID" value="PMS38129.1"/>
    <property type="molecule type" value="Genomic_DNA"/>
</dbReference>
<dbReference type="GO" id="GO:0022857">
    <property type="term" value="F:transmembrane transporter activity"/>
    <property type="evidence" value="ECO:0007669"/>
    <property type="project" value="InterPro"/>
</dbReference>
<name>A0A2N7X8P5_9BURK</name>
<dbReference type="PROSITE" id="PS50850">
    <property type="entry name" value="MFS"/>
    <property type="match status" value="1"/>
</dbReference>
<keyword evidence="6 10" id="KW-0812">Transmembrane</keyword>
<dbReference type="STRING" id="863227.GCA_000373005_00156"/>
<accession>A0A2N7X8P5</accession>
<protein>
    <submittedName>
        <fullName evidence="12">MFS transporter</fullName>
    </submittedName>
</protein>
<dbReference type="RefSeq" id="WP_018438653.1">
    <property type="nucleotide sequence ID" value="NZ_KB890164.1"/>
</dbReference>
<evidence type="ECO:0000256" key="1">
    <source>
        <dbReference type="ARBA" id="ARBA00004651"/>
    </source>
</evidence>
<dbReference type="GO" id="GO:0005886">
    <property type="term" value="C:plasma membrane"/>
    <property type="evidence" value="ECO:0007669"/>
    <property type="project" value="UniProtKB-SubCell"/>
</dbReference>
<dbReference type="InterPro" id="IPR036259">
    <property type="entry name" value="MFS_trans_sf"/>
</dbReference>
<organism evidence="12 13">
    <name type="scientific">Trinickia symbiotica</name>
    <dbReference type="NCBI Taxonomy" id="863227"/>
    <lineage>
        <taxon>Bacteria</taxon>
        <taxon>Pseudomonadati</taxon>
        <taxon>Pseudomonadota</taxon>
        <taxon>Betaproteobacteria</taxon>
        <taxon>Burkholderiales</taxon>
        <taxon>Burkholderiaceae</taxon>
        <taxon>Trinickia</taxon>
    </lineage>
</organism>
<reference evidence="12 13" key="1">
    <citation type="submission" date="2018-01" db="EMBL/GenBank/DDBJ databases">
        <title>Whole genome analyses suggest that Burkholderia sensu lato contains two further novel genera in the rhizoxinica-symbiotica group Mycetohabitans gen. nov., and Trinickia gen. nov.: implications for the evolution of diazotrophy and nodulation in the Burkholderiaceae.</title>
        <authorList>
            <person name="Estrada-de los Santos P."/>
            <person name="Palmer M."/>
            <person name="Chavez-Ramirez B."/>
            <person name="Beukes C."/>
            <person name="Steenkamp E.T."/>
            <person name="Hirsch A.M."/>
            <person name="Manyaka P."/>
            <person name="Maluk M."/>
            <person name="Lafos M."/>
            <person name="Crook M."/>
            <person name="Gross E."/>
            <person name="Simon M.F."/>
            <person name="Bueno dos Reis Junior F."/>
            <person name="Poole P.S."/>
            <person name="Venter S.N."/>
            <person name="James E.K."/>
        </authorList>
    </citation>
    <scope>NUCLEOTIDE SEQUENCE [LARGE SCALE GENOMIC DNA]</scope>
    <source>
        <strain evidence="12 13">JPY 581</strain>
    </source>
</reference>
<feature type="transmembrane region" description="Helical" evidence="10">
    <location>
        <begin position="144"/>
        <end position="166"/>
    </location>
</feature>
<feature type="domain" description="Major facilitator superfamily (MFS) profile" evidence="11">
    <location>
        <begin position="13"/>
        <end position="421"/>
    </location>
</feature>